<gene>
    <name evidence="6" type="ORF">CA85_20820</name>
</gene>
<evidence type="ECO:0000256" key="1">
    <source>
        <dbReference type="ARBA" id="ARBA00022737"/>
    </source>
</evidence>
<protein>
    <submittedName>
        <fullName evidence="6">Ankyrin repeats (3 copies)</fullName>
    </submittedName>
</protein>
<dbReference type="PRINTS" id="PR01415">
    <property type="entry name" value="ANKYRIN"/>
</dbReference>
<evidence type="ECO:0000256" key="4">
    <source>
        <dbReference type="SAM" id="MobiDB-lite"/>
    </source>
</evidence>
<keyword evidence="1" id="KW-0677">Repeat</keyword>
<keyword evidence="7" id="KW-1185">Reference proteome</keyword>
<proteinExistence type="predicted"/>
<feature type="chain" id="PRO_5022765521" evidence="5">
    <location>
        <begin position="25"/>
        <end position="491"/>
    </location>
</feature>
<dbReference type="PANTHER" id="PTHR24171">
    <property type="entry name" value="ANKYRIN REPEAT DOMAIN-CONTAINING PROTEIN 39-RELATED"/>
    <property type="match status" value="1"/>
</dbReference>
<feature type="region of interest" description="Disordered" evidence="4">
    <location>
        <begin position="54"/>
        <end position="73"/>
    </location>
</feature>
<sequence precursor="true">MFKQRTINLMNRILFFIAVFSVSAATSSISVAATPLRFVDAVEKADWDRASEMFSHADSERPPATQTQPDGMSPLHWAVFHQNTDWTERLLQGGADPNATTLYGVTPLAIACRKGSPECAAQLLDHGADANGRLAGKVTPLMLAARVGNPELCRLLLEHDAAVEAAQRSGQTALMFAAAEGNVEAINTLLDAGADLHRSLASGFTPLCFAARQGHIDAVVTLLDHGASLNETMDPKRTSGRNPRAGMSPLMLAVESAHYKLAMELVRRGADPNEQTSGFTPLHALSWVRRPSKGDNPAGDPPPRRSGDMTALQFVVEIVDAGADVNLELRRGRAGKGLINPRGATPFLLASQTVDLPYMKLLLELGADPAIANADGCTALMAAAGVGNNFVGEHEGTPAEVDEAVRMLVERGLDINAVANSKETAMHGAAYRCFPETVRLLALLGAKAEHFNHENKYGWTPLDIAHGHRPGSFKPDPATIKAIEELLPKKP</sequence>
<evidence type="ECO:0000256" key="2">
    <source>
        <dbReference type="ARBA" id="ARBA00023043"/>
    </source>
</evidence>
<dbReference type="InterPro" id="IPR002110">
    <property type="entry name" value="Ankyrin_rpt"/>
</dbReference>
<feature type="repeat" description="ANK" evidence="3">
    <location>
        <begin position="70"/>
        <end position="102"/>
    </location>
</feature>
<feature type="region of interest" description="Disordered" evidence="4">
    <location>
        <begin position="271"/>
        <end position="307"/>
    </location>
</feature>
<feature type="signal peptide" evidence="5">
    <location>
        <begin position="1"/>
        <end position="24"/>
    </location>
</feature>
<feature type="repeat" description="ANK" evidence="3">
    <location>
        <begin position="202"/>
        <end position="234"/>
    </location>
</feature>
<feature type="repeat" description="ANK" evidence="3">
    <location>
        <begin position="103"/>
        <end position="135"/>
    </location>
</feature>
<evidence type="ECO:0000256" key="3">
    <source>
        <dbReference type="PROSITE-ProRule" id="PRU00023"/>
    </source>
</evidence>
<feature type="repeat" description="ANK" evidence="3">
    <location>
        <begin position="342"/>
        <end position="374"/>
    </location>
</feature>
<comment type="caution">
    <text evidence="6">The sequence shown here is derived from an EMBL/GenBank/DDBJ whole genome shotgun (WGS) entry which is preliminary data.</text>
</comment>
<dbReference type="OrthoDB" id="211931at2"/>
<evidence type="ECO:0000313" key="6">
    <source>
        <dbReference type="EMBL" id="TWT67232.1"/>
    </source>
</evidence>
<keyword evidence="2 3" id="KW-0040">ANK repeat</keyword>
<dbReference type="SUPFAM" id="SSF48403">
    <property type="entry name" value="Ankyrin repeat"/>
    <property type="match status" value="1"/>
</dbReference>
<accession>A0A5C5Y0W5</accession>
<dbReference type="InterPro" id="IPR036770">
    <property type="entry name" value="Ankyrin_rpt-contain_sf"/>
</dbReference>
<name>A0A5C5Y0W5_9BACT</name>
<evidence type="ECO:0000256" key="5">
    <source>
        <dbReference type="SAM" id="SignalP"/>
    </source>
</evidence>
<dbReference type="PROSITE" id="PS50297">
    <property type="entry name" value="ANK_REP_REGION"/>
    <property type="match status" value="7"/>
</dbReference>
<evidence type="ECO:0000313" key="7">
    <source>
        <dbReference type="Proteomes" id="UP000318053"/>
    </source>
</evidence>
<dbReference type="SMART" id="SM00248">
    <property type="entry name" value="ANK"/>
    <property type="match status" value="10"/>
</dbReference>
<feature type="repeat" description="ANK" evidence="3">
    <location>
        <begin position="136"/>
        <end position="168"/>
    </location>
</feature>
<dbReference type="PROSITE" id="PS50088">
    <property type="entry name" value="ANK_REPEAT"/>
    <property type="match status" value="7"/>
</dbReference>
<organism evidence="6 7">
    <name type="scientific">Allorhodopirellula solitaria</name>
    <dbReference type="NCBI Taxonomy" id="2527987"/>
    <lineage>
        <taxon>Bacteria</taxon>
        <taxon>Pseudomonadati</taxon>
        <taxon>Planctomycetota</taxon>
        <taxon>Planctomycetia</taxon>
        <taxon>Pirellulales</taxon>
        <taxon>Pirellulaceae</taxon>
        <taxon>Allorhodopirellula</taxon>
    </lineage>
</organism>
<dbReference type="Pfam" id="PF12796">
    <property type="entry name" value="Ank_2"/>
    <property type="match status" value="3"/>
</dbReference>
<feature type="repeat" description="ANK" evidence="3">
    <location>
        <begin position="245"/>
        <end position="277"/>
    </location>
</feature>
<feature type="repeat" description="ANK" evidence="3">
    <location>
        <begin position="169"/>
        <end position="201"/>
    </location>
</feature>
<dbReference type="Pfam" id="PF13637">
    <property type="entry name" value="Ank_4"/>
    <property type="match status" value="1"/>
</dbReference>
<reference evidence="6 7" key="1">
    <citation type="submission" date="2019-02" db="EMBL/GenBank/DDBJ databases">
        <title>Deep-cultivation of Planctomycetes and their phenomic and genomic characterization uncovers novel biology.</title>
        <authorList>
            <person name="Wiegand S."/>
            <person name="Jogler M."/>
            <person name="Boedeker C."/>
            <person name="Pinto D."/>
            <person name="Vollmers J."/>
            <person name="Rivas-Marin E."/>
            <person name="Kohn T."/>
            <person name="Peeters S.H."/>
            <person name="Heuer A."/>
            <person name="Rast P."/>
            <person name="Oberbeckmann S."/>
            <person name="Bunk B."/>
            <person name="Jeske O."/>
            <person name="Meyerdierks A."/>
            <person name="Storesund J.E."/>
            <person name="Kallscheuer N."/>
            <person name="Luecker S."/>
            <person name="Lage O.M."/>
            <person name="Pohl T."/>
            <person name="Merkel B.J."/>
            <person name="Hornburger P."/>
            <person name="Mueller R.-W."/>
            <person name="Bruemmer F."/>
            <person name="Labrenz M."/>
            <person name="Spormann A.M."/>
            <person name="Op Den Camp H."/>
            <person name="Overmann J."/>
            <person name="Amann R."/>
            <person name="Jetten M.S.M."/>
            <person name="Mascher T."/>
            <person name="Medema M.H."/>
            <person name="Devos D.P."/>
            <person name="Kaster A.-K."/>
            <person name="Ovreas L."/>
            <person name="Rohde M."/>
            <person name="Galperin M.Y."/>
            <person name="Jogler C."/>
        </authorList>
    </citation>
    <scope>NUCLEOTIDE SEQUENCE [LARGE SCALE GENOMIC DNA]</scope>
    <source>
        <strain evidence="6 7">CA85</strain>
    </source>
</reference>
<dbReference type="AlphaFoldDB" id="A0A5C5Y0W5"/>
<dbReference type="Gene3D" id="1.25.40.20">
    <property type="entry name" value="Ankyrin repeat-containing domain"/>
    <property type="match status" value="3"/>
</dbReference>
<dbReference type="PANTHER" id="PTHR24171:SF9">
    <property type="entry name" value="ANKYRIN REPEAT DOMAIN-CONTAINING PROTEIN 39"/>
    <property type="match status" value="1"/>
</dbReference>
<keyword evidence="5" id="KW-0732">Signal</keyword>
<dbReference type="Proteomes" id="UP000318053">
    <property type="component" value="Unassembled WGS sequence"/>
</dbReference>
<dbReference type="EMBL" id="SJPK01000004">
    <property type="protein sequence ID" value="TWT67232.1"/>
    <property type="molecule type" value="Genomic_DNA"/>
</dbReference>